<feature type="region of interest" description="Disordered" evidence="1">
    <location>
        <begin position="47"/>
        <end position="87"/>
    </location>
</feature>
<reference evidence="3 4" key="1">
    <citation type="submission" date="2024-02" db="EMBL/GenBank/DDBJ databases">
        <authorList>
            <person name="Daric V."/>
            <person name="Darras S."/>
        </authorList>
    </citation>
    <scope>NUCLEOTIDE SEQUENCE [LARGE SCALE GENOMIC DNA]</scope>
</reference>
<proteinExistence type="predicted"/>
<evidence type="ECO:0000256" key="2">
    <source>
        <dbReference type="SAM" id="SignalP"/>
    </source>
</evidence>
<organism evidence="3 4">
    <name type="scientific">Clavelina lepadiformis</name>
    <name type="common">Light-bulb sea squirt</name>
    <name type="synonym">Ascidia lepadiformis</name>
    <dbReference type="NCBI Taxonomy" id="159417"/>
    <lineage>
        <taxon>Eukaryota</taxon>
        <taxon>Metazoa</taxon>
        <taxon>Chordata</taxon>
        <taxon>Tunicata</taxon>
        <taxon>Ascidiacea</taxon>
        <taxon>Aplousobranchia</taxon>
        <taxon>Clavelinidae</taxon>
        <taxon>Clavelina</taxon>
    </lineage>
</organism>
<evidence type="ECO:0000256" key="1">
    <source>
        <dbReference type="SAM" id="MobiDB-lite"/>
    </source>
</evidence>
<feature type="signal peptide" evidence="2">
    <location>
        <begin position="1"/>
        <end position="26"/>
    </location>
</feature>
<accession>A0ABP0GBP0</accession>
<dbReference type="EMBL" id="CAWYQH010000108">
    <property type="protein sequence ID" value="CAK8689035.1"/>
    <property type="molecule type" value="Genomic_DNA"/>
</dbReference>
<keyword evidence="4" id="KW-1185">Reference proteome</keyword>
<gene>
    <name evidence="3" type="ORF">CVLEPA_LOCUS21023</name>
</gene>
<feature type="chain" id="PRO_5046026087" evidence="2">
    <location>
        <begin position="27"/>
        <end position="312"/>
    </location>
</feature>
<protein>
    <submittedName>
        <fullName evidence="3">Uncharacterized protein</fullName>
    </submittedName>
</protein>
<name>A0ABP0GBP0_CLALP</name>
<comment type="caution">
    <text evidence="3">The sequence shown here is derived from an EMBL/GenBank/DDBJ whole genome shotgun (WGS) entry which is preliminary data.</text>
</comment>
<evidence type="ECO:0000313" key="3">
    <source>
        <dbReference type="EMBL" id="CAK8689035.1"/>
    </source>
</evidence>
<evidence type="ECO:0000313" key="4">
    <source>
        <dbReference type="Proteomes" id="UP001642483"/>
    </source>
</evidence>
<keyword evidence="2" id="KW-0732">Signal</keyword>
<sequence>MRYMAVSKMQRLTLILVTNLLAYVNGQAPGDDRTCTGVTNIHYHCGGESVSPGVEDGNQSGSFKGSYRGKAGPKGDKGSQGEPGTNEEIENELSLLKQEVAELRQRLDNQAIPRSCAEVNETAHRASGRYIISPNPFRVLPFSVSCDFSNVVAETIVHHDSETEITISKCEPSRCYNRKVDYQLSIDQVAALVDVSTSCRQFIKLRCLGVQPFLNRNPSIAAWVSRNATAKTYWGGVTPDEIGCACGLTGTCATSSRACNCDNGSTSQQFVDDGDLTHKPDLPVTGLLFGDNGDDSEKAWHTLGPLICTGIN</sequence>
<dbReference type="Proteomes" id="UP001642483">
    <property type="component" value="Unassembled WGS sequence"/>
</dbReference>
<dbReference type="Gene3D" id="2.60.120.1000">
    <property type="match status" value="1"/>
</dbReference>